<evidence type="ECO:0000256" key="3">
    <source>
        <dbReference type="ARBA" id="ARBA00022692"/>
    </source>
</evidence>
<comment type="caution">
    <text evidence="9">The sequence shown here is derived from an EMBL/GenBank/DDBJ whole genome shotgun (WGS) entry which is preliminary data.</text>
</comment>
<evidence type="ECO:0000256" key="1">
    <source>
        <dbReference type="ARBA" id="ARBA00004651"/>
    </source>
</evidence>
<dbReference type="InterPro" id="IPR050250">
    <property type="entry name" value="Macrolide_Exporter_MacB"/>
</dbReference>
<name>A0A543Q2Y9_ACITH</name>
<evidence type="ECO:0000256" key="5">
    <source>
        <dbReference type="ARBA" id="ARBA00023136"/>
    </source>
</evidence>
<evidence type="ECO:0000313" key="10">
    <source>
        <dbReference type="Proteomes" id="UP000315403"/>
    </source>
</evidence>
<dbReference type="Proteomes" id="UP000315403">
    <property type="component" value="Unassembled WGS sequence"/>
</dbReference>
<evidence type="ECO:0000259" key="7">
    <source>
        <dbReference type="Pfam" id="PF02687"/>
    </source>
</evidence>
<organism evidence="9 10">
    <name type="scientific">Acidithiobacillus thiooxidans ATCC 19377</name>
    <dbReference type="NCBI Taxonomy" id="637390"/>
    <lineage>
        <taxon>Bacteria</taxon>
        <taxon>Pseudomonadati</taxon>
        <taxon>Pseudomonadota</taxon>
        <taxon>Acidithiobacillia</taxon>
        <taxon>Acidithiobacillales</taxon>
        <taxon>Acidithiobacillaceae</taxon>
        <taxon>Acidithiobacillus</taxon>
    </lineage>
</organism>
<dbReference type="GO" id="GO:0022857">
    <property type="term" value="F:transmembrane transporter activity"/>
    <property type="evidence" value="ECO:0007669"/>
    <property type="project" value="TreeGrafter"/>
</dbReference>
<keyword evidence="4 6" id="KW-1133">Transmembrane helix</keyword>
<evidence type="ECO:0000256" key="2">
    <source>
        <dbReference type="ARBA" id="ARBA00022475"/>
    </source>
</evidence>
<dbReference type="InterPro" id="IPR003838">
    <property type="entry name" value="ABC3_permease_C"/>
</dbReference>
<dbReference type="RefSeq" id="WP_142086521.1">
    <property type="nucleotide sequence ID" value="NZ_SZUV01000001.1"/>
</dbReference>
<gene>
    <name evidence="9" type="ORF">DLNHIDIE_00554</name>
</gene>
<keyword evidence="5 6" id="KW-0472">Membrane</keyword>
<evidence type="ECO:0008006" key="11">
    <source>
        <dbReference type="Google" id="ProtNLM"/>
    </source>
</evidence>
<dbReference type="PANTHER" id="PTHR30572:SF18">
    <property type="entry name" value="ABC-TYPE MACROLIDE FAMILY EXPORT SYSTEM PERMEASE COMPONENT 2"/>
    <property type="match status" value="1"/>
</dbReference>
<feature type="transmembrane region" description="Helical" evidence="6">
    <location>
        <begin position="345"/>
        <end position="367"/>
    </location>
</feature>
<reference evidence="9 10" key="1">
    <citation type="submission" date="2019-03" db="EMBL/GenBank/DDBJ databases">
        <title>New insights into Acidothiobacillus thiooxidans sulfur metabolism through coupled gene expression, solution geochemistry, microscopy and spectroscopy analyses.</title>
        <authorList>
            <person name="Camacho D."/>
            <person name="Frazao R."/>
            <person name="Fouillen A."/>
            <person name="Nanci A."/>
            <person name="Lang B.F."/>
            <person name="Apte S.C."/>
            <person name="Baron C."/>
            <person name="Warren L.A."/>
        </authorList>
    </citation>
    <scope>NUCLEOTIDE SEQUENCE [LARGE SCALE GENOMIC DNA]</scope>
    <source>
        <strain evidence="9 10">ATCC 19377</strain>
    </source>
</reference>
<dbReference type="GO" id="GO:0005886">
    <property type="term" value="C:plasma membrane"/>
    <property type="evidence" value="ECO:0007669"/>
    <property type="project" value="UniProtKB-SubCell"/>
</dbReference>
<evidence type="ECO:0000256" key="4">
    <source>
        <dbReference type="ARBA" id="ARBA00022989"/>
    </source>
</evidence>
<keyword evidence="3 6" id="KW-0812">Transmembrane</keyword>
<protein>
    <recommendedName>
        <fullName evidence="11">ABC3 transporter permease protein domain-containing protein</fullName>
    </recommendedName>
</protein>
<dbReference type="Pfam" id="PF12704">
    <property type="entry name" value="MacB_PCD"/>
    <property type="match status" value="1"/>
</dbReference>
<accession>A0A543Q2Y9</accession>
<feature type="transmembrane region" description="Helical" evidence="6">
    <location>
        <begin position="694"/>
        <end position="719"/>
    </location>
</feature>
<evidence type="ECO:0000259" key="8">
    <source>
        <dbReference type="Pfam" id="PF12704"/>
    </source>
</evidence>
<comment type="subcellular location">
    <subcellularLocation>
        <location evidence="1">Cell membrane</location>
        <topology evidence="1">Multi-pass membrane protein</topology>
    </subcellularLocation>
</comment>
<feature type="transmembrane region" description="Helical" evidence="6">
    <location>
        <begin position="387"/>
        <end position="409"/>
    </location>
</feature>
<feature type="transmembrane region" description="Helical" evidence="6">
    <location>
        <begin position="781"/>
        <end position="803"/>
    </location>
</feature>
<dbReference type="AlphaFoldDB" id="A0A543Q2Y9"/>
<dbReference type="InterPro" id="IPR025857">
    <property type="entry name" value="MacB_PCD"/>
</dbReference>
<feature type="transmembrane region" description="Helical" evidence="6">
    <location>
        <begin position="446"/>
        <end position="468"/>
    </location>
</feature>
<dbReference type="EMBL" id="SZUV01000001">
    <property type="protein sequence ID" value="TQN50699.1"/>
    <property type="molecule type" value="Genomic_DNA"/>
</dbReference>
<evidence type="ECO:0000313" key="9">
    <source>
        <dbReference type="EMBL" id="TQN50699.1"/>
    </source>
</evidence>
<feature type="transmembrane region" description="Helical" evidence="6">
    <location>
        <begin position="755"/>
        <end position="775"/>
    </location>
</feature>
<dbReference type="Pfam" id="PF02687">
    <property type="entry name" value="FtsX"/>
    <property type="match status" value="2"/>
</dbReference>
<keyword evidence="2" id="KW-1003">Cell membrane</keyword>
<feature type="transmembrane region" description="Helical" evidence="6">
    <location>
        <begin position="291"/>
        <end position="313"/>
    </location>
</feature>
<feature type="transmembrane region" description="Helical" evidence="6">
    <location>
        <begin position="28"/>
        <end position="54"/>
    </location>
</feature>
<proteinExistence type="predicted"/>
<evidence type="ECO:0000256" key="6">
    <source>
        <dbReference type="SAM" id="Phobius"/>
    </source>
</evidence>
<feature type="domain" description="ABC3 transporter permease C-terminal" evidence="7">
    <location>
        <begin position="703"/>
        <end position="813"/>
    </location>
</feature>
<dbReference type="PANTHER" id="PTHR30572">
    <property type="entry name" value="MEMBRANE COMPONENT OF TRANSPORTER-RELATED"/>
    <property type="match status" value="1"/>
</dbReference>
<sequence length="815" mass="90206">MYASEITRPTISWGGLHTFFRKLWQQRLYFVVSSLFLGLATGVAGVGFQVLYAFQLQPMPFVDPSRLVLIREEMPAIGLGTSFQASPKLHQDLEREAHSGIQSSALLNDLSRTTTTRINGVVMVLDYKRVSPQVFPLLFTRPALGTWPQISSGKPDGPHQAVISYDFWKQAFAGNPDAVNRELQMDGQSYQITAVLPKGAQLIPGSSADVFIPLVEPLPKVQENNVNDSLYARLSPGESLHDLNVRLAALAAQQQIATPPQFRSQLKNYRIEALPLREAFLRQMGMNRLPWLYFGVGLFLWIIAVFNISNYALLRHHAILRSLGIRQLLGASPLRIFAQLLLEQIPIFFLALFIALPLTGLGSRWLSASLFSGKGDGYHLFPLHFNVWMFVFVFVLLLMGVMIAIVLPLSRSRPASLREAMAGDERTASLSKGIQRLLQLASGIQVALAIAVLGVALSLTISALVLGYRPLGFDPEGVFYASLYFPPGQANKASLRTVQGALRSVPYVHGEAFASTLPWLGINLGSLFSSPHGSGRAIFEVTIGEMLSLLHIPLERGKALPPLSASTQGRSLWVSSDACKRYYPDTDCVGKLLHLGPYFTYSAYPIAGVYAPITWGLHTMMRRNFGIVYLPLNTPIGHIFLSKMGKVQIAMRLSPDTSAARTEIRNAIRLALPGSFLANIHSYAELIHKRRAGFLAFDAVLVVFALLATFISLFGVYVVQDAVQSARRSEYRIRRLLGAQIHHFRRRALVEQTRILLPGVILGIAVAAVLARAMNTKFPHALLYLAPALIVVLPLVLLVYWFSSWWPVRKVLRDG</sequence>
<feature type="domain" description="MacB-like periplasmic core" evidence="8">
    <location>
        <begin position="115"/>
        <end position="247"/>
    </location>
</feature>
<feature type="domain" description="ABC3 transporter permease C-terminal" evidence="7">
    <location>
        <begin position="296"/>
        <end position="413"/>
    </location>
</feature>